<proteinExistence type="predicted"/>
<name>A0AAV4RIV2_9ARAC</name>
<reference evidence="2 3" key="1">
    <citation type="submission" date="2021-06" db="EMBL/GenBank/DDBJ databases">
        <title>Caerostris darwini draft genome.</title>
        <authorList>
            <person name="Kono N."/>
            <person name="Arakawa K."/>
        </authorList>
    </citation>
    <scope>NUCLEOTIDE SEQUENCE [LARGE SCALE GENOMIC DNA]</scope>
</reference>
<sequence length="110" mass="12399">MQMNKRKKNERGSHMQEVDEWWQISDATMNVDEREGSHKDEVDEWKGSKYKNSMAIQIQEPVDEIIISPDDETALSKPGGPLEQGPALKSLFGPERAIGSDKYGLAVTTH</sequence>
<gene>
    <name evidence="2" type="ORF">CDAR_218421</name>
</gene>
<accession>A0AAV4RIV2</accession>
<dbReference type="Proteomes" id="UP001054837">
    <property type="component" value="Unassembled WGS sequence"/>
</dbReference>
<comment type="caution">
    <text evidence="2">The sequence shown here is derived from an EMBL/GenBank/DDBJ whole genome shotgun (WGS) entry which is preliminary data.</text>
</comment>
<keyword evidence="3" id="KW-1185">Reference proteome</keyword>
<feature type="region of interest" description="Disordered" evidence="1">
    <location>
        <begin position="1"/>
        <end position="22"/>
    </location>
</feature>
<organism evidence="2 3">
    <name type="scientific">Caerostris darwini</name>
    <dbReference type="NCBI Taxonomy" id="1538125"/>
    <lineage>
        <taxon>Eukaryota</taxon>
        <taxon>Metazoa</taxon>
        <taxon>Ecdysozoa</taxon>
        <taxon>Arthropoda</taxon>
        <taxon>Chelicerata</taxon>
        <taxon>Arachnida</taxon>
        <taxon>Araneae</taxon>
        <taxon>Araneomorphae</taxon>
        <taxon>Entelegynae</taxon>
        <taxon>Araneoidea</taxon>
        <taxon>Araneidae</taxon>
        <taxon>Caerostris</taxon>
    </lineage>
</organism>
<dbReference type="EMBL" id="BPLQ01006195">
    <property type="protein sequence ID" value="GIY20691.1"/>
    <property type="molecule type" value="Genomic_DNA"/>
</dbReference>
<evidence type="ECO:0000313" key="3">
    <source>
        <dbReference type="Proteomes" id="UP001054837"/>
    </source>
</evidence>
<evidence type="ECO:0000256" key="1">
    <source>
        <dbReference type="SAM" id="MobiDB-lite"/>
    </source>
</evidence>
<protein>
    <submittedName>
        <fullName evidence="2">Uncharacterized protein</fullName>
    </submittedName>
</protein>
<dbReference type="AlphaFoldDB" id="A0AAV4RIV2"/>
<evidence type="ECO:0000313" key="2">
    <source>
        <dbReference type="EMBL" id="GIY20691.1"/>
    </source>
</evidence>